<organism evidence="2 3">
    <name type="scientific">Thermincola ferriacetica</name>
    <dbReference type="NCBI Taxonomy" id="281456"/>
    <lineage>
        <taxon>Bacteria</taxon>
        <taxon>Bacillati</taxon>
        <taxon>Bacillota</taxon>
        <taxon>Clostridia</taxon>
        <taxon>Eubacteriales</taxon>
        <taxon>Thermincolaceae</taxon>
        <taxon>Thermincola</taxon>
    </lineage>
</organism>
<evidence type="ECO:0000313" key="2">
    <source>
        <dbReference type="EMBL" id="KNZ68790.1"/>
    </source>
</evidence>
<feature type="transmembrane region" description="Helical" evidence="1">
    <location>
        <begin position="93"/>
        <end position="112"/>
    </location>
</feature>
<feature type="transmembrane region" description="Helical" evidence="1">
    <location>
        <begin position="12"/>
        <end position="32"/>
    </location>
</feature>
<reference evidence="3" key="1">
    <citation type="submission" date="2015-07" db="EMBL/GenBank/DDBJ databases">
        <title>Complete Genome of Thermincola ferriacetica strain Z-0001T.</title>
        <authorList>
            <person name="Lusk B."/>
            <person name="Badalamenti J.P."/>
            <person name="Parameswaran P."/>
            <person name="Bond D.R."/>
            <person name="Torres C.I."/>
        </authorList>
    </citation>
    <scope>NUCLEOTIDE SEQUENCE [LARGE SCALE GENOMIC DNA]</scope>
    <source>
        <strain evidence="3">Z-0001</strain>
    </source>
</reference>
<keyword evidence="3" id="KW-1185">Reference proteome</keyword>
<feature type="transmembrane region" description="Helical" evidence="1">
    <location>
        <begin position="59"/>
        <end position="81"/>
    </location>
</feature>
<name>A0A0L6VZU3_9FIRM</name>
<protein>
    <submittedName>
        <fullName evidence="2">Uncharacterized protein</fullName>
    </submittedName>
</protein>
<proteinExistence type="predicted"/>
<comment type="caution">
    <text evidence="2">The sequence shown here is derived from an EMBL/GenBank/DDBJ whole genome shotgun (WGS) entry which is preliminary data.</text>
</comment>
<accession>A0A0L6VZU3</accession>
<keyword evidence="1" id="KW-0472">Membrane</keyword>
<dbReference type="EMBL" id="LGTE01000022">
    <property type="protein sequence ID" value="KNZ68790.1"/>
    <property type="molecule type" value="Genomic_DNA"/>
</dbReference>
<keyword evidence="1" id="KW-0812">Transmembrane</keyword>
<dbReference type="AlphaFoldDB" id="A0A0L6VZU3"/>
<evidence type="ECO:0000313" key="3">
    <source>
        <dbReference type="Proteomes" id="UP000037175"/>
    </source>
</evidence>
<gene>
    <name evidence="2" type="ORF">Tfer_2670</name>
</gene>
<evidence type="ECO:0000256" key="1">
    <source>
        <dbReference type="SAM" id="Phobius"/>
    </source>
</evidence>
<dbReference type="Proteomes" id="UP000037175">
    <property type="component" value="Unassembled WGS sequence"/>
</dbReference>
<dbReference type="RefSeq" id="WP_052218690.1">
    <property type="nucleotide sequence ID" value="NZ_LGTE01000022.1"/>
</dbReference>
<feature type="transmembrane region" description="Helical" evidence="1">
    <location>
        <begin position="124"/>
        <end position="141"/>
    </location>
</feature>
<sequence length="150" mass="16833">MEAITDRFTRGCIAGILAGLVSSVFNLTAYYVGFAKLRYLDFAGVMIYGRKPTSALEALFAWFGMYMFMALLGAIFAYLILGITSKNYLFKGWFYGVIVWFAVYAIIILFKVPELSVFNLRTTFANFIGASLWGLALGYIFDKLDARAKV</sequence>
<keyword evidence="1" id="KW-1133">Transmembrane helix</keyword>